<dbReference type="EMBL" id="KI395122">
    <property type="protein sequence ID" value="ERM98968.1"/>
    <property type="molecule type" value="Genomic_DNA"/>
</dbReference>
<dbReference type="AlphaFoldDB" id="W1NUG8"/>
<sequence>MVSITWPRNHHMLPRNPHVGSPNNNTRQGREETQTGVQIELNGVAFMGMATMNQNFKGKSRVLHVQEPKPLRKECKIEREKKPKTDFSSRANQEEQWWAAGFVGFQQRVNWKWQVPQAKIHSKRLRTTSDGVVQKKMQ</sequence>
<dbReference type="Proteomes" id="UP000017836">
    <property type="component" value="Unassembled WGS sequence"/>
</dbReference>
<dbReference type="HOGENOM" id="CLU_1857983_0_0_1"/>
<accession>W1NUG8</accession>
<keyword evidence="3" id="KW-1185">Reference proteome</keyword>
<evidence type="ECO:0000313" key="3">
    <source>
        <dbReference type="Proteomes" id="UP000017836"/>
    </source>
</evidence>
<evidence type="ECO:0000256" key="1">
    <source>
        <dbReference type="SAM" id="MobiDB-lite"/>
    </source>
</evidence>
<protein>
    <submittedName>
        <fullName evidence="2">Uncharacterized protein</fullName>
    </submittedName>
</protein>
<evidence type="ECO:0000313" key="2">
    <source>
        <dbReference type="EMBL" id="ERM98968.1"/>
    </source>
</evidence>
<gene>
    <name evidence="2" type="ORF">AMTR_s00226p00020420</name>
</gene>
<name>W1NUG8_AMBTC</name>
<proteinExistence type="predicted"/>
<reference evidence="3" key="1">
    <citation type="journal article" date="2013" name="Science">
        <title>The Amborella genome and the evolution of flowering plants.</title>
        <authorList>
            <consortium name="Amborella Genome Project"/>
        </authorList>
    </citation>
    <scope>NUCLEOTIDE SEQUENCE [LARGE SCALE GENOMIC DNA]</scope>
</reference>
<organism evidence="2 3">
    <name type="scientific">Amborella trichopoda</name>
    <dbReference type="NCBI Taxonomy" id="13333"/>
    <lineage>
        <taxon>Eukaryota</taxon>
        <taxon>Viridiplantae</taxon>
        <taxon>Streptophyta</taxon>
        <taxon>Embryophyta</taxon>
        <taxon>Tracheophyta</taxon>
        <taxon>Spermatophyta</taxon>
        <taxon>Magnoliopsida</taxon>
        <taxon>Amborellales</taxon>
        <taxon>Amborellaceae</taxon>
        <taxon>Amborella</taxon>
    </lineage>
</organism>
<feature type="region of interest" description="Disordered" evidence="1">
    <location>
        <begin position="1"/>
        <end position="32"/>
    </location>
</feature>
<dbReference type="Gramene" id="ERM98968">
    <property type="protein sequence ID" value="ERM98968"/>
    <property type="gene ID" value="AMTR_s00226p00020420"/>
</dbReference>